<feature type="compositionally biased region" description="Pro residues" evidence="3">
    <location>
        <begin position="150"/>
        <end position="162"/>
    </location>
</feature>
<keyword evidence="1 2" id="KW-0728">SH3 domain</keyword>
<gene>
    <name evidence="5" type="ORF">DM02DRAFT_610516</name>
</gene>
<feature type="compositionally biased region" description="Basic and acidic residues" evidence="3">
    <location>
        <begin position="283"/>
        <end position="295"/>
    </location>
</feature>
<feature type="region of interest" description="Disordered" evidence="3">
    <location>
        <begin position="62"/>
        <end position="178"/>
    </location>
</feature>
<feature type="compositionally biased region" description="Basic and acidic residues" evidence="3">
    <location>
        <begin position="316"/>
        <end position="327"/>
    </location>
</feature>
<protein>
    <recommendedName>
        <fullName evidence="4">SH3 domain-containing protein</fullName>
    </recommendedName>
</protein>
<dbReference type="PANTHER" id="PTHR46026">
    <property type="entry name" value="RHO-TYPE GUANINE NUCLEOTIDE EXCHANGE FACTOR, ISOFORM F"/>
    <property type="match status" value="1"/>
</dbReference>
<dbReference type="CDD" id="cd11887">
    <property type="entry name" value="SH3_Bbc1"/>
    <property type="match status" value="1"/>
</dbReference>
<evidence type="ECO:0000259" key="4">
    <source>
        <dbReference type="PROSITE" id="PS50002"/>
    </source>
</evidence>
<dbReference type="InterPro" id="IPR035552">
    <property type="entry name" value="Mti1_SH3"/>
</dbReference>
<feature type="compositionally biased region" description="Basic and acidic residues" evidence="3">
    <location>
        <begin position="507"/>
        <end position="524"/>
    </location>
</feature>
<dbReference type="PANTHER" id="PTHR46026:SF1">
    <property type="entry name" value="RHO-TYPE GUANINE NUCLEOTIDE EXCHANGE FACTOR, ISOFORM F"/>
    <property type="match status" value="1"/>
</dbReference>
<name>A0A2V1E5U5_9PLEO</name>
<dbReference type="InterPro" id="IPR001452">
    <property type="entry name" value="SH3_domain"/>
</dbReference>
<feature type="compositionally biased region" description="Pro residues" evidence="3">
    <location>
        <begin position="217"/>
        <end position="232"/>
    </location>
</feature>
<feature type="compositionally biased region" description="Basic and acidic residues" evidence="3">
    <location>
        <begin position="239"/>
        <end position="259"/>
    </location>
</feature>
<feature type="compositionally biased region" description="Acidic residues" evidence="3">
    <location>
        <begin position="382"/>
        <end position="397"/>
    </location>
</feature>
<dbReference type="PROSITE" id="PS50002">
    <property type="entry name" value="SH3"/>
    <property type="match status" value="1"/>
</dbReference>
<dbReference type="Pfam" id="PF00018">
    <property type="entry name" value="SH3_1"/>
    <property type="match status" value="1"/>
</dbReference>
<accession>A0A2V1E5U5</accession>
<evidence type="ECO:0000256" key="2">
    <source>
        <dbReference type="PROSITE-ProRule" id="PRU00192"/>
    </source>
</evidence>
<dbReference type="Proteomes" id="UP000244855">
    <property type="component" value="Unassembled WGS sequence"/>
</dbReference>
<dbReference type="OrthoDB" id="207120at2759"/>
<dbReference type="STRING" id="97972.A0A2V1E5U5"/>
<sequence>MPHFKVKAVYKYESPHEDDLSFNDGQIITVTEVEDDDWYVGEYIDDSGTKHDGLFPQNFVEKYEPELPARPNRASRYKPLEQQAPQPAPPTPEVPQHESAPVPPAQEDEVPKPPQSPPPVEISQNPSSQVTSPTSPVSARSGALKSPELPQEPPAAPKPSAPEPASAAPAKKAPPPVAAKNSAFLNRIAAFNAPAAAPIQPFKPGGQPSTFVKKPFVAPPPSRNAYVPPPREAPQVKTYRRDEDPEVAERQAQDQESAERAGLAGNTTSNDGDGEEQAPTVSLKERIARLQKEQQEQAARAAALAKEKPKRPPPKKRAESHEARGDEGEGALDRSMTSDSRERTSAEHARPPRSAHGLQSPDQTNRDIMSDANDADQSGAGETEDADGTSTSVEEEDERAKQKFVPRAPAAPSKEPDVGDEQDVEEEEEEEEDEEAAEARRKLELRERMARIGGGYGMPGMFGGGLPMGVPPPKKKKPEKKPTADSEEYSMPQQRIPMFGLPGVKSPEIENKTLAVEKEEEEPRSAISQSRPADEVPDVEDVAPQPAHKTPTAERSPPFSPESKHHLIKNVIPEKPIHSSIIRKTIGAFRSSSSANVSKTYVTFDGFSEYVMTVCVSSMSSSGRCEFKC</sequence>
<feature type="domain" description="SH3" evidence="4">
    <location>
        <begin position="1"/>
        <end position="65"/>
    </location>
</feature>
<feature type="region of interest" description="Disordered" evidence="3">
    <location>
        <begin position="196"/>
        <end position="443"/>
    </location>
</feature>
<evidence type="ECO:0000313" key="6">
    <source>
        <dbReference type="Proteomes" id="UP000244855"/>
    </source>
</evidence>
<evidence type="ECO:0000256" key="1">
    <source>
        <dbReference type="ARBA" id="ARBA00022443"/>
    </source>
</evidence>
<feature type="compositionally biased region" description="Basic and acidic residues" evidence="3">
    <location>
        <begin position="339"/>
        <end position="350"/>
    </location>
</feature>
<reference evidence="5 6" key="1">
    <citation type="journal article" date="2018" name="Sci. Rep.">
        <title>Comparative genomics provides insights into the lifestyle and reveals functional heterogeneity of dark septate endophytic fungi.</title>
        <authorList>
            <person name="Knapp D.G."/>
            <person name="Nemeth J.B."/>
            <person name="Barry K."/>
            <person name="Hainaut M."/>
            <person name="Henrissat B."/>
            <person name="Johnson J."/>
            <person name="Kuo A."/>
            <person name="Lim J.H.P."/>
            <person name="Lipzen A."/>
            <person name="Nolan M."/>
            <person name="Ohm R.A."/>
            <person name="Tamas L."/>
            <person name="Grigoriev I.V."/>
            <person name="Spatafora J.W."/>
            <person name="Nagy L.G."/>
            <person name="Kovacs G.M."/>
        </authorList>
    </citation>
    <scope>NUCLEOTIDE SEQUENCE [LARGE SCALE GENOMIC DNA]</scope>
    <source>
        <strain evidence="5 6">DSE2036</strain>
    </source>
</reference>
<evidence type="ECO:0000256" key="3">
    <source>
        <dbReference type="SAM" id="MobiDB-lite"/>
    </source>
</evidence>
<feature type="compositionally biased region" description="Acidic residues" evidence="3">
    <location>
        <begin position="418"/>
        <end position="436"/>
    </location>
</feature>
<dbReference type="InterPro" id="IPR036028">
    <property type="entry name" value="SH3-like_dom_sf"/>
</dbReference>
<dbReference type="AlphaFoldDB" id="A0A2V1E5U5"/>
<keyword evidence="6" id="KW-1185">Reference proteome</keyword>
<dbReference type="SUPFAM" id="SSF50044">
    <property type="entry name" value="SH3-domain"/>
    <property type="match status" value="1"/>
</dbReference>
<organism evidence="5 6">
    <name type="scientific">Periconia macrospinosa</name>
    <dbReference type="NCBI Taxonomy" id="97972"/>
    <lineage>
        <taxon>Eukaryota</taxon>
        <taxon>Fungi</taxon>
        <taxon>Dikarya</taxon>
        <taxon>Ascomycota</taxon>
        <taxon>Pezizomycotina</taxon>
        <taxon>Dothideomycetes</taxon>
        <taxon>Pleosporomycetidae</taxon>
        <taxon>Pleosporales</taxon>
        <taxon>Massarineae</taxon>
        <taxon>Periconiaceae</taxon>
        <taxon>Periconia</taxon>
    </lineage>
</organism>
<dbReference type="EMBL" id="KZ805313">
    <property type="protein sequence ID" value="PVI05492.1"/>
    <property type="molecule type" value="Genomic_DNA"/>
</dbReference>
<feature type="region of interest" description="Disordered" evidence="3">
    <location>
        <begin position="462"/>
        <end position="564"/>
    </location>
</feature>
<evidence type="ECO:0000313" key="5">
    <source>
        <dbReference type="EMBL" id="PVI05492.1"/>
    </source>
</evidence>
<dbReference type="PRINTS" id="PR00452">
    <property type="entry name" value="SH3DOMAIN"/>
</dbReference>
<proteinExistence type="predicted"/>
<dbReference type="SMART" id="SM00326">
    <property type="entry name" value="SH3"/>
    <property type="match status" value="1"/>
</dbReference>
<dbReference type="Gene3D" id="2.30.30.40">
    <property type="entry name" value="SH3 Domains"/>
    <property type="match status" value="1"/>
</dbReference>
<feature type="compositionally biased region" description="Low complexity" evidence="3">
    <location>
        <begin position="123"/>
        <end position="138"/>
    </location>
</feature>